<keyword evidence="3" id="KW-0028">Amino-acid biosynthesis</keyword>
<feature type="binding site" evidence="3">
    <location>
        <position position="194"/>
    </location>
    <ligand>
        <name>substrate</name>
    </ligand>
</feature>
<feature type="binding site" evidence="3">
    <location>
        <begin position="222"/>
        <end position="223"/>
    </location>
    <ligand>
        <name>substrate</name>
    </ligand>
</feature>
<comment type="subunit">
    <text evidence="3">Homodimer.</text>
</comment>
<keyword evidence="6" id="KW-1185">Reference proteome</keyword>
<dbReference type="EC" id="5.1.1.7" evidence="3 4"/>
<dbReference type="GO" id="GO:0009089">
    <property type="term" value="P:lysine biosynthetic process via diaminopimelate"/>
    <property type="evidence" value="ECO:0007669"/>
    <property type="project" value="UniProtKB-UniRule"/>
</dbReference>
<dbReference type="HAMAP" id="MF_00197">
    <property type="entry name" value="DAP_epimerase"/>
    <property type="match status" value="1"/>
</dbReference>
<comment type="pathway">
    <text evidence="3">Amino-acid biosynthesis; L-lysine biosynthesis via DAP pathway; DL-2,6-diaminopimelate from LL-2,6-diaminopimelate: step 1/1.</text>
</comment>
<comment type="caution">
    <text evidence="5">The sequence shown here is derived from an EMBL/GenBank/DDBJ whole genome shotgun (WGS) entry which is preliminary data.</text>
</comment>
<feature type="site" description="Could be important to modulate the pK values of the two catalytic cysteine residues" evidence="3">
    <location>
        <position position="212"/>
    </location>
</feature>
<dbReference type="Pfam" id="PF01678">
    <property type="entry name" value="DAP_epimerase"/>
    <property type="match status" value="2"/>
</dbReference>
<gene>
    <name evidence="3" type="primary">dapF</name>
    <name evidence="5" type="ORF">H8S17_03725</name>
</gene>
<accession>A0A923LMC1</accession>
<dbReference type="NCBIfam" id="TIGR00652">
    <property type="entry name" value="DapF"/>
    <property type="match status" value="1"/>
</dbReference>
<comment type="catalytic activity">
    <reaction evidence="3">
        <text>(2S,6S)-2,6-diaminopimelate = meso-2,6-diaminopimelate</text>
        <dbReference type="Rhea" id="RHEA:15393"/>
        <dbReference type="ChEBI" id="CHEBI:57609"/>
        <dbReference type="ChEBI" id="CHEBI:57791"/>
        <dbReference type="EC" id="5.1.1.7"/>
    </reaction>
</comment>
<evidence type="ECO:0000256" key="3">
    <source>
        <dbReference type="HAMAP-Rule" id="MF_00197"/>
    </source>
</evidence>
<keyword evidence="3" id="KW-0457">Lysine biosynthesis</keyword>
<dbReference type="GO" id="GO:0008837">
    <property type="term" value="F:diaminopimelate epimerase activity"/>
    <property type="evidence" value="ECO:0007669"/>
    <property type="project" value="UniProtKB-UniRule"/>
</dbReference>
<dbReference type="InterPro" id="IPR001653">
    <property type="entry name" value="DAP_epimerase_DapF"/>
</dbReference>
<feature type="binding site" evidence="3">
    <location>
        <position position="14"/>
    </location>
    <ligand>
        <name>substrate</name>
    </ligand>
</feature>
<dbReference type="Gene3D" id="3.10.310.10">
    <property type="entry name" value="Diaminopimelate Epimerase, Chain A, domain 1"/>
    <property type="match status" value="2"/>
</dbReference>
<keyword evidence="3" id="KW-0963">Cytoplasm</keyword>
<comment type="function">
    <text evidence="3">Catalyzes the stereoinversion of LL-2,6-diaminopimelate (L,L-DAP) to meso-diaminopimelate (meso-DAP), a precursor of L-lysine and an essential component of the bacterial peptidoglycan.</text>
</comment>
<evidence type="ECO:0000256" key="4">
    <source>
        <dbReference type="NCBIfam" id="TIGR00652"/>
    </source>
</evidence>
<dbReference type="PANTHER" id="PTHR31689:SF0">
    <property type="entry name" value="DIAMINOPIMELATE EPIMERASE"/>
    <property type="match status" value="1"/>
</dbReference>
<comment type="similarity">
    <text evidence="1 3">Belongs to the diaminopimelate epimerase family.</text>
</comment>
<feature type="binding site" evidence="3">
    <location>
        <begin position="212"/>
        <end position="213"/>
    </location>
    <ligand>
        <name>substrate</name>
    </ligand>
</feature>
<dbReference type="PANTHER" id="PTHR31689">
    <property type="entry name" value="DIAMINOPIMELATE EPIMERASE, CHLOROPLASTIC"/>
    <property type="match status" value="1"/>
</dbReference>
<dbReference type="SUPFAM" id="SSF54506">
    <property type="entry name" value="Diaminopimelate epimerase-like"/>
    <property type="match status" value="2"/>
</dbReference>
<feature type="binding site" evidence="3">
    <location>
        <begin position="75"/>
        <end position="76"/>
    </location>
    <ligand>
        <name>substrate</name>
    </ligand>
</feature>
<feature type="binding site" evidence="3">
    <location>
        <position position="65"/>
    </location>
    <ligand>
        <name>substrate</name>
    </ligand>
</feature>
<dbReference type="RefSeq" id="WP_186866291.1">
    <property type="nucleotide sequence ID" value="NZ_JACOPH010000002.1"/>
</dbReference>
<dbReference type="Proteomes" id="UP000606720">
    <property type="component" value="Unassembled WGS sequence"/>
</dbReference>
<dbReference type="AlphaFoldDB" id="A0A923LMC1"/>
<keyword evidence="2 3" id="KW-0413">Isomerase</keyword>
<comment type="caution">
    <text evidence="3">Lacks conserved residue(s) required for the propagation of feature annotation.</text>
</comment>
<evidence type="ECO:0000256" key="2">
    <source>
        <dbReference type="ARBA" id="ARBA00023235"/>
    </source>
</evidence>
<protein>
    <recommendedName>
        <fullName evidence="3 4">Diaminopimelate epimerase</fullName>
        <shortName evidence="3">DAP epimerase</shortName>
        <ecNumber evidence="3 4">5.1.1.7</ecNumber>
    </recommendedName>
    <alternativeName>
        <fullName evidence="3">PLP-independent amino acid racemase</fullName>
    </alternativeName>
</protein>
<proteinExistence type="inferred from homology"/>
<dbReference type="EMBL" id="JACOPH010000002">
    <property type="protein sequence ID" value="MBC5713328.1"/>
    <property type="molecule type" value="Genomic_DNA"/>
</dbReference>
<sequence>MGTITMHKYHGLGNDYLVLDPNRNHLALQERHIERLCLRNFGVGADGILYGPIFEDGKIKVAIFNPDGSEAERSGNGVRIFAKYLKDASYVQEKQFVLTTRAGDVEIEFLDENAEYMRVNMGKADFMSTAIPVDGIEHEVINEPLMFHGTLYNTTCLSVGNPNCVIMTEDVSGKAARALGPYVENASYFPNRMNMQLCKVEGRDKLRIEIYERGAGYTLASGTGACAAAATAYRLGLVDRKMTVEMPGGTLEIMIAEDGDIYMTGSVKKVGVFTLEENFFS</sequence>
<evidence type="ECO:0000313" key="5">
    <source>
        <dbReference type="EMBL" id="MBC5713328.1"/>
    </source>
</evidence>
<evidence type="ECO:0000313" key="6">
    <source>
        <dbReference type="Proteomes" id="UP000606720"/>
    </source>
</evidence>
<reference evidence="5" key="1">
    <citation type="submission" date="2020-08" db="EMBL/GenBank/DDBJ databases">
        <title>Genome public.</title>
        <authorList>
            <person name="Liu C."/>
            <person name="Sun Q."/>
        </authorList>
    </citation>
    <scope>NUCLEOTIDE SEQUENCE</scope>
    <source>
        <strain evidence="5">BX1005</strain>
    </source>
</reference>
<comment type="subcellular location">
    <subcellularLocation>
        <location evidence="3">Cytoplasm</location>
    </subcellularLocation>
</comment>
<feature type="binding site" evidence="3">
    <location>
        <position position="161"/>
    </location>
    <ligand>
        <name>substrate</name>
    </ligand>
</feature>
<evidence type="ECO:0000256" key="1">
    <source>
        <dbReference type="ARBA" id="ARBA00010219"/>
    </source>
</evidence>
<organism evidence="5 6">
    <name type="scientific">Roseburia zhanii</name>
    <dbReference type="NCBI Taxonomy" id="2763064"/>
    <lineage>
        <taxon>Bacteria</taxon>
        <taxon>Bacillati</taxon>
        <taxon>Bacillota</taxon>
        <taxon>Clostridia</taxon>
        <taxon>Lachnospirales</taxon>
        <taxon>Lachnospiraceae</taxon>
        <taxon>Roseburia</taxon>
    </lineage>
</organism>
<dbReference type="GO" id="GO:0005829">
    <property type="term" value="C:cytosol"/>
    <property type="evidence" value="ECO:0007669"/>
    <property type="project" value="TreeGrafter"/>
</dbReference>
<name>A0A923LMC1_9FIRM</name>